<organism evidence="15 16">
    <name type="scientific">Geobacillus thermocatenulatus</name>
    <dbReference type="NCBI Taxonomy" id="33938"/>
    <lineage>
        <taxon>Bacteria</taxon>
        <taxon>Bacillati</taxon>
        <taxon>Bacillota</taxon>
        <taxon>Bacilli</taxon>
        <taxon>Bacillales</taxon>
        <taxon>Anoxybacillaceae</taxon>
        <taxon>Geobacillus</taxon>
        <taxon>Geobacillus thermoleovorans group</taxon>
    </lineage>
</organism>
<dbReference type="Proteomes" id="UP000198378">
    <property type="component" value="Unassembled WGS sequence"/>
</dbReference>
<keyword evidence="16" id="KW-1185">Reference proteome</keyword>
<dbReference type="PIRSF" id="PIRSF001461">
    <property type="entry name" value="RPE"/>
    <property type="match status" value="1"/>
</dbReference>
<comment type="pathway">
    <text evidence="10">Carbohydrate degradation.</text>
</comment>
<keyword evidence="13" id="KW-0170">Cobalt</keyword>
<keyword evidence="9 10" id="KW-0413">Isomerase</keyword>
<gene>
    <name evidence="10" type="primary">rpe</name>
    <name evidence="15" type="ORF">B9L19_12545</name>
</gene>
<dbReference type="HAMAP" id="MF_02227">
    <property type="entry name" value="RPE"/>
    <property type="match status" value="1"/>
</dbReference>
<dbReference type="InterPro" id="IPR011060">
    <property type="entry name" value="RibuloseP-bd_barrel"/>
</dbReference>
<comment type="catalytic activity">
    <reaction evidence="1 10 11">
        <text>D-ribulose 5-phosphate = D-xylulose 5-phosphate</text>
        <dbReference type="Rhea" id="RHEA:13677"/>
        <dbReference type="ChEBI" id="CHEBI:57737"/>
        <dbReference type="ChEBI" id="CHEBI:58121"/>
        <dbReference type="EC" id="5.1.3.1"/>
    </reaction>
</comment>
<evidence type="ECO:0000256" key="3">
    <source>
        <dbReference type="ARBA" id="ARBA00001941"/>
    </source>
</evidence>
<feature type="binding site" evidence="10 13">
    <location>
        <position position="34"/>
    </location>
    <ligand>
        <name>a divalent metal cation</name>
        <dbReference type="ChEBI" id="CHEBI:60240"/>
    </ligand>
</feature>
<dbReference type="EC" id="5.1.3.1" evidence="7 10"/>
<dbReference type="CDD" id="cd00429">
    <property type="entry name" value="RPE"/>
    <property type="match status" value="1"/>
</dbReference>
<feature type="binding site" evidence="10 14">
    <location>
        <position position="65"/>
    </location>
    <ligand>
        <name>substrate</name>
    </ligand>
</feature>
<comment type="cofactor">
    <cofactor evidence="3">
        <name>Co(2+)</name>
        <dbReference type="ChEBI" id="CHEBI:48828"/>
    </cofactor>
</comment>
<feature type="binding site" evidence="10 13">
    <location>
        <position position="65"/>
    </location>
    <ligand>
        <name>a divalent metal cation</name>
        <dbReference type="ChEBI" id="CHEBI:60240"/>
    </ligand>
</feature>
<dbReference type="PROSITE" id="PS01086">
    <property type="entry name" value="RIBUL_P_3_EPIMER_2"/>
    <property type="match status" value="1"/>
</dbReference>
<comment type="cofactor">
    <cofactor evidence="4">
        <name>Zn(2+)</name>
        <dbReference type="ChEBI" id="CHEBI:29105"/>
    </cofactor>
</comment>
<dbReference type="SUPFAM" id="SSF51366">
    <property type="entry name" value="Ribulose-phoshate binding barrel"/>
    <property type="match status" value="1"/>
</dbReference>
<feature type="binding site" evidence="14">
    <location>
        <position position="176"/>
    </location>
    <ligand>
        <name>substrate</name>
    </ligand>
</feature>
<evidence type="ECO:0000256" key="11">
    <source>
        <dbReference type="PIRNR" id="PIRNR001461"/>
    </source>
</evidence>
<dbReference type="GO" id="GO:0005737">
    <property type="term" value="C:cytoplasm"/>
    <property type="evidence" value="ECO:0007669"/>
    <property type="project" value="UniProtKB-ARBA"/>
</dbReference>
<dbReference type="NCBIfam" id="TIGR01163">
    <property type="entry name" value="rpe"/>
    <property type="match status" value="1"/>
</dbReference>
<proteinExistence type="inferred from homology"/>
<dbReference type="EMBL" id="NEWK01000002">
    <property type="protein sequence ID" value="OXB86367.1"/>
    <property type="molecule type" value="Genomic_DNA"/>
</dbReference>
<dbReference type="PANTHER" id="PTHR11749">
    <property type="entry name" value="RIBULOSE-5-PHOSPHATE-3-EPIMERASE"/>
    <property type="match status" value="1"/>
</dbReference>
<comment type="similarity">
    <text evidence="6 10 11">Belongs to the ribulose-phosphate 3-epimerase family.</text>
</comment>
<dbReference type="GO" id="GO:0046872">
    <property type="term" value="F:metal ion binding"/>
    <property type="evidence" value="ECO:0007669"/>
    <property type="project" value="UniProtKB-UniRule"/>
</dbReference>
<comment type="cofactor">
    <cofactor evidence="2">
        <name>Mn(2+)</name>
        <dbReference type="ChEBI" id="CHEBI:29035"/>
    </cofactor>
</comment>
<dbReference type="Gene3D" id="3.20.20.70">
    <property type="entry name" value="Aldolase class I"/>
    <property type="match status" value="1"/>
</dbReference>
<dbReference type="KEGG" id="gtm:GT3921_13630"/>
<evidence type="ECO:0000256" key="6">
    <source>
        <dbReference type="ARBA" id="ARBA00009541"/>
    </source>
</evidence>
<evidence type="ECO:0000313" key="15">
    <source>
        <dbReference type="EMBL" id="OXB86367.1"/>
    </source>
</evidence>
<dbReference type="PROSITE" id="PS01085">
    <property type="entry name" value="RIBUL_P_3_EPIMER_1"/>
    <property type="match status" value="1"/>
</dbReference>
<evidence type="ECO:0000256" key="13">
    <source>
        <dbReference type="PIRSR" id="PIRSR001461-2"/>
    </source>
</evidence>
<dbReference type="GO" id="GO:0004750">
    <property type="term" value="F:D-ribulose-phosphate 3-epimerase activity"/>
    <property type="evidence" value="ECO:0007669"/>
    <property type="project" value="UniProtKB-UniRule"/>
</dbReference>
<feature type="active site" description="Proton donor" evidence="10 12">
    <location>
        <position position="174"/>
    </location>
</feature>
<reference evidence="15 16" key="1">
    <citation type="submission" date="2017-05" db="EMBL/GenBank/DDBJ databases">
        <title>The genome sequence of Geobacillus thermocatenulatus DSM 730.</title>
        <authorList>
            <person name="Ramaloko W.T."/>
            <person name="Koen N."/>
            <person name="Polliack S."/>
            <person name="Aliyu H."/>
            <person name="Lebre P."/>
            <person name="Mohr T."/>
            <person name="Oswald F."/>
            <person name="Zwick M."/>
            <person name="Neumann A."/>
            <person name="Syldatk C."/>
            <person name="Cowan D."/>
            <person name="De Maayer P."/>
        </authorList>
    </citation>
    <scope>NUCLEOTIDE SEQUENCE [LARGE SCALE GENOMIC DNA]</scope>
    <source>
        <strain evidence="15 16">BGSC 93A1</strain>
    </source>
</reference>
<feature type="binding site" evidence="10 14">
    <location>
        <position position="7"/>
    </location>
    <ligand>
        <name>substrate</name>
    </ligand>
</feature>
<evidence type="ECO:0000256" key="14">
    <source>
        <dbReference type="PIRSR" id="PIRSR001461-3"/>
    </source>
</evidence>
<feature type="binding site" evidence="10 14">
    <location>
        <begin position="141"/>
        <end position="144"/>
    </location>
    <ligand>
        <name>substrate</name>
    </ligand>
</feature>
<dbReference type="Pfam" id="PF00834">
    <property type="entry name" value="Ribul_P_3_epim"/>
    <property type="match status" value="1"/>
</dbReference>
<evidence type="ECO:0000313" key="16">
    <source>
        <dbReference type="Proteomes" id="UP000198378"/>
    </source>
</evidence>
<evidence type="ECO:0000256" key="2">
    <source>
        <dbReference type="ARBA" id="ARBA00001936"/>
    </source>
</evidence>
<dbReference type="InterPro" id="IPR026019">
    <property type="entry name" value="Ribul_P_3_epim"/>
</dbReference>
<dbReference type="FunFam" id="3.20.20.70:FF:000004">
    <property type="entry name" value="Ribulose-phosphate 3-epimerase"/>
    <property type="match status" value="1"/>
</dbReference>
<name>A0A226Q3H5_9BACL</name>
<evidence type="ECO:0000256" key="12">
    <source>
        <dbReference type="PIRSR" id="PIRSR001461-1"/>
    </source>
</evidence>
<evidence type="ECO:0000256" key="8">
    <source>
        <dbReference type="ARBA" id="ARBA00022723"/>
    </source>
</evidence>
<keyword evidence="8 10" id="KW-0479">Metal-binding</keyword>
<comment type="cofactor">
    <cofactor evidence="5">
        <name>Fe(2+)</name>
        <dbReference type="ChEBI" id="CHEBI:29033"/>
    </cofactor>
</comment>
<feature type="binding site" evidence="10 13">
    <location>
        <position position="32"/>
    </location>
    <ligand>
        <name>a divalent metal cation</name>
        <dbReference type="ChEBI" id="CHEBI:60240"/>
    </ligand>
</feature>
<dbReference type="GO" id="GO:0019323">
    <property type="term" value="P:pentose catabolic process"/>
    <property type="evidence" value="ECO:0007669"/>
    <property type="project" value="UniProtKB-UniRule"/>
</dbReference>
<dbReference type="GO" id="GO:0006098">
    <property type="term" value="P:pentose-phosphate shunt"/>
    <property type="evidence" value="ECO:0007669"/>
    <property type="project" value="UniProtKB-UniRule"/>
</dbReference>
<evidence type="ECO:0000256" key="1">
    <source>
        <dbReference type="ARBA" id="ARBA00001782"/>
    </source>
</evidence>
<evidence type="ECO:0000256" key="4">
    <source>
        <dbReference type="ARBA" id="ARBA00001947"/>
    </source>
</evidence>
<keyword evidence="13" id="KW-0464">Manganese</keyword>
<dbReference type="NCBIfam" id="NF004076">
    <property type="entry name" value="PRK05581.1-4"/>
    <property type="match status" value="1"/>
</dbReference>
<feature type="binding site" evidence="10 13">
    <location>
        <position position="174"/>
    </location>
    <ligand>
        <name>a divalent metal cation</name>
        <dbReference type="ChEBI" id="CHEBI:60240"/>
    </ligand>
</feature>
<dbReference type="AlphaFoldDB" id="A0A226Q3H5"/>
<accession>A0A226Q3H5</accession>
<evidence type="ECO:0000256" key="7">
    <source>
        <dbReference type="ARBA" id="ARBA00013188"/>
    </source>
</evidence>
<dbReference type="RefSeq" id="WP_025951051.1">
    <property type="nucleotide sequence ID" value="NZ_CP018058.1"/>
</dbReference>
<keyword evidence="13" id="KW-0862">Zinc</keyword>
<evidence type="ECO:0000256" key="5">
    <source>
        <dbReference type="ARBA" id="ARBA00001954"/>
    </source>
</evidence>
<dbReference type="InterPro" id="IPR000056">
    <property type="entry name" value="Ribul_P_3_epim-like"/>
</dbReference>
<feature type="binding site" evidence="10 14">
    <location>
        <begin position="196"/>
        <end position="197"/>
    </location>
    <ligand>
        <name>substrate</name>
    </ligand>
</feature>
<feature type="active site" description="Proton acceptor" evidence="10 12">
    <location>
        <position position="34"/>
    </location>
</feature>
<dbReference type="InterPro" id="IPR013785">
    <property type="entry name" value="Aldolase_TIM"/>
</dbReference>
<protein>
    <recommendedName>
        <fullName evidence="7 10">Ribulose-phosphate 3-epimerase</fullName>
        <ecNumber evidence="7 10">5.1.3.1</ecNumber>
    </recommendedName>
</protein>
<comment type="caution">
    <text evidence="15">The sequence shown here is derived from an EMBL/GenBank/DDBJ whole genome shotgun (WGS) entry which is preliminary data.</text>
</comment>
<sequence length="218" mass="23394">MIRIAPSILSADFARLAEEIRSVEEGGADWIHVDIMDGHFVPNLTFGPPVVAAIRPVTKLPLDVHLMIADPDRYIPAFAKAGADVISVHVEACVHLHRTIHFIKEQGVKAGVVLNPHTPVEMIRHVIGDVDLVLLMTVNPGFGGQAFIPAVVPKIREVARMASEQNKEVDIEVDGGINAETAPLCVEAGANVLVAGSAIYNERDRAAAIRALRTACAN</sequence>
<comment type="cofactor">
    <cofactor evidence="10 13">
        <name>a divalent metal cation</name>
        <dbReference type="ChEBI" id="CHEBI:60240"/>
    </cofactor>
    <text evidence="10 13">Binds 1 divalent metal cation per subunit.</text>
</comment>
<comment type="function">
    <text evidence="10">Catalyzes the reversible epimerization of D-ribulose 5-phosphate to D-xylulose 5-phosphate.</text>
</comment>
<evidence type="ECO:0000256" key="10">
    <source>
        <dbReference type="HAMAP-Rule" id="MF_02227"/>
    </source>
</evidence>
<keyword evidence="10 11" id="KW-0119">Carbohydrate metabolism</keyword>
<feature type="binding site" evidence="10">
    <location>
        <begin position="174"/>
        <end position="176"/>
    </location>
    <ligand>
        <name>substrate</name>
    </ligand>
</feature>
<evidence type="ECO:0000256" key="9">
    <source>
        <dbReference type="ARBA" id="ARBA00023235"/>
    </source>
</evidence>